<organism evidence="2">
    <name type="scientific">uncultured Thermomicrobiales bacterium</name>
    <dbReference type="NCBI Taxonomy" id="1645740"/>
    <lineage>
        <taxon>Bacteria</taxon>
        <taxon>Pseudomonadati</taxon>
        <taxon>Thermomicrobiota</taxon>
        <taxon>Thermomicrobia</taxon>
        <taxon>Thermomicrobiales</taxon>
        <taxon>environmental samples</taxon>
    </lineage>
</organism>
<evidence type="ECO:0000313" key="2">
    <source>
        <dbReference type="EMBL" id="CAA9561583.1"/>
    </source>
</evidence>
<sequence length="232" mass="25258">MEPPPGDRRKSAQWDARRDEPAGERDPRGVGNVDARDTYANLVLTVAGAAEVSAGCPPTSALLPRRNEEPVTTTLIRCTVVDADGTISFIAPAHLSKALVAACSRGAADHRALLEEAARYDPAFVTRVTNGLAVFDEHNTRAEFDEIRERLSAATIDAPTPFRVVDAVTREASLSPAGAGLVVYNLTARRIVQVQNSYADLKRQDLGRLRENGKPTRALYRYELPTDWALLP</sequence>
<reference evidence="2" key="1">
    <citation type="submission" date="2020-02" db="EMBL/GenBank/DDBJ databases">
        <authorList>
            <person name="Meier V. D."/>
        </authorList>
    </citation>
    <scope>NUCLEOTIDE SEQUENCE</scope>
    <source>
        <strain evidence="2">AVDCRST_MAG49</strain>
    </source>
</reference>
<name>A0A6J4UVC0_9BACT</name>
<dbReference type="EMBL" id="CADCWG010000167">
    <property type="protein sequence ID" value="CAA9561583.1"/>
    <property type="molecule type" value="Genomic_DNA"/>
</dbReference>
<feature type="region of interest" description="Disordered" evidence="1">
    <location>
        <begin position="1"/>
        <end position="33"/>
    </location>
</feature>
<dbReference type="AlphaFoldDB" id="A0A6J4UVC0"/>
<gene>
    <name evidence="2" type="ORF">AVDCRST_MAG49-2478</name>
</gene>
<evidence type="ECO:0000256" key="1">
    <source>
        <dbReference type="SAM" id="MobiDB-lite"/>
    </source>
</evidence>
<accession>A0A6J4UVC0</accession>
<protein>
    <submittedName>
        <fullName evidence="2">Uncharacterized protein</fullName>
    </submittedName>
</protein>
<feature type="compositionally biased region" description="Basic and acidic residues" evidence="1">
    <location>
        <begin position="1"/>
        <end position="28"/>
    </location>
</feature>
<proteinExistence type="predicted"/>